<keyword evidence="3" id="KW-1185">Reference proteome</keyword>
<dbReference type="Proteomes" id="UP000772434">
    <property type="component" value="Unassembled WGS sequence"/>
</dbReference>
<name>A0A9P5UCQ2_9AGAR</name>
<dbReference type="AlphaFoldDB" id="A0A9P5UCQ2"/>
<feature type="region of interest" description="Disordered" evidence="1">
    <location>
        <begin position="1"/>
        <end position="96"/>
    </location>
</feature>
<sequence>MEMATLFPSSSAQPPQCTPVHKIRRKPAPSLLSPITPITSLSAPDVESTPAAGQVDTRRLSSTKPLITHSRTMSTSLATDPRYPPPDPNDPFAPLSVLRGRSSNAILSASSHFPRTDVTMTDIDATPTPSFMSPKAARTLGVFRGLPTENQKRRFEQSRNRDSMCSFELYADPPHGDSEDENWTVMTPKKPSTGIRSRTPKTSTPVKPSTAGHYTPHSRQRAISSVLSSPSIDYSNNTFTPAPEAFPPPKLSRDRSESSASSTGTGSYSHSGSTSDSANSTLLTPEGSLPTVSLGSGSGSSNGSQIDISDAYAVTRTLLSSSQTHPYAQSEGHAYSPASRVSSSFRYAYGQNRTQINSPENMEGAGQYLQLVVYPS</sequence>
<dbReference type="EMBL" id="JADNRY010000009">
    <property type="protein sequence ID" value="KAF9075375.1"/>
    <property type="molecule type" value="Genomic_DNA"/>
</dbReference>
<feature type="compositionally biased region" description="Polar residues" evidence="1">
    <location>
        <begin position="221"/>
        <end position="237"/>
    </location>
</feature>
<evidence type="ECO:0000313" key="3">
    <source>
        <dbReference type="Proteomes" id="UP000772434"/>
    </source>
</evidence>
<gene>
    <name evidence="2" type="ORF">BDP27DRAFT_1028852</name>
</gene>
<feature type="compositionally biased region" description="Pro residues" evidence="1">
    <location>
        <begin position="82"/>
        <end position="91"/>
    </location>
</feature>
<feature type="compositionally biased region" description="Low complexity" evidence="1">
    <location>
        <begin position="287"/>
        <end position="304"/>
    </location>
</feature>
<organism evidence="2 3">
    <name type="scientific">Rhodocollybia butyracea</name>
    <dbReference type="NCBI Taxonomy" id="206335"/>
    <lineage>
        <taxon>Eukaryota</taxon>
        <taxon>Fungi</taxon>
        <taxon>Dikarya</taxon>
        <taxon>Basidiomycota</taxon>
        <taxon>Agaricomycotina</taxon>
        <taxon>Agaricomycetes</taxon>
        <taxon>Agaricomycetidae</taxon>
        <taxon>Agaricales</taxon>
        <taxon>Marasmiineae</taxon>
        <taxon>Omphalotaceae</taxon>
        <taxon>Rhodocollybia</taxon>
    </lineage>
</organism>
<evidence type="ECO:0000313" key="2">
    <source>
        <dbReference type="EMBL" id="KAF9075375.1"/>
    </source>
</evidence>
<feature type="compositionally biased region" description="Low complexity" evidence="1">
    <location>
        <begin position="200"/>
        <end position="210"/>
    </location>
</feature>
<comment type="caution">
    <text evidence="2">The sequence shown here is derived from an EMBL/GenBank/DDBJ whole genome shotgun (WGS) entry which is preliminary data.</text>
</comment>
<feature type="compositionally biased region" description="Low complexity" evidence="1">
    <location>
        <begin position="258"/>
        <end position="277"/>
    </location>
</feature>
<proteinExistence type="predicted"/>
<feature type="region of interest" description="Disordered" evidence="1">
    <location>
        <begin position="167"/>
        <end position="305"/>
    </location>
</feature>
<protein>
    <submittedName>
        <fullName evidence="2">Uncharacterized protein</fullName>
    </submittedName>
</protein>
<evidence type="ECO:0000256" key="1">
    <source>
        <dbReference type="SAM" id="MobiDB-lite"/>
    </source>
</evidence>
<reference evidence="2" key="1">
    <citation type="submission" date="2020-11" db="EMBL/GenBank/DDBJ databases">
        <authorList>
            <consortium name="DOE Joint Genome Institute"/>
            <person name="Ahrendt S."/>
            <person name="Riley R."/>
            <person name="Andreopoulos W."/>
            <person name="Labutti K."/>
            <person name="Pangilinan J."/>
            <person name="Ruiz-Duenas F.J."/>
            <person name="Barrasa J.M."/>
            <person name="Sanchez-Garcia M."/>
            <person name="Camarero S."/>
            <person name="Miyauchi S."/>
            <person name="Serrano A."/>
            <person name="Linde D."/>
            <person name="Babiker R."/>
            <person name="Drula E."/>
            <person name="Ayuso-Fernandez I."/>
            <person name="Pacheco R."/>
            <person name="Padilla G."/>
            <person name="Ferreira P."/>
            <person name="Barriuso J."/>
            <person name="Kellner H."/>
            <person name="Castanera R."/>
            <person name="Alfaro M."/>
            <person name="Ramirez L."/>
            <person name="Pisabarro A.G."/>
            <person name="Kuo A."/>
            <person name="Tritt A."/>
            <person name="Lipzen A."/>
            <person name="He G."/>
            <person name="Yan M."/>
            <person name="Ng V."/>
            <person name="Cullen D."/>
            <person name="Martin F."/>
            <person name="Rosso M.-N."/>
            <person name="Henrissat B."/>
            <person name="Hibbett D."/>
            <person name="Martinez A.T."/>
            <person name="Grigoriev I.V."/>
        </authorList>
    </citation>
    <scope>NUCLEOTIDE SEQUENCE</scope>
    <source>
        <strain evidence="2">AH 40177</strain>
    </source>
</reference>
<feature type="compositionally biased region" description="Polar residues" evidence="1">
    <location>
        <begin position="60"/>
        <end position="78"/>
    </location>
</feature>
<accession>A0A9P5UCQ2</accession>